<feature type="region of interest" description="Disordered" evidence="1">
    <location>
        <begin position="1058"/>
        <end position="1127"/>
    </location>
</feature>
<feature type="compositionally biased region" description="Polar residues" evidence="1">
    <location>
        <begin position="538"/>
        <end position="556"/>
    </location>
</feature>
<feature type="region of interest" description="Disordered" evidence="1">
    <location>
        <begin position="57"/>
        <end position="105"/>
    </location>
</feature>
<keyword evidence="2" id="KW-0732">Signal</keyword>
<feature type="region of interest" description="Disordered" evidence="1">
    <location>
        <begin position="1201"/>
        <end position="1221"/>
    </location>
</feature>
<evidence type="ECO:0000256" key="1">
    <source>
        <dbReference type="SAM" id="MobiDB-lite"/>
    </source>
</evidence>
<protein>
    <submittedName>
        <fullName evidence="3">Uncharacterized protein</fullName>
    </submittedName>
</protein>
<organism evidence="3 4">
    <name type="scientific">Iphiclides podalirius</name>
    <name type="common">scarce swallowtail</name>
    <dbReference type="NCBI Taxonomy" id="110791"/>
    <lineage>
        <taxon>Eukaryota</taxon>
        <taxon>Metazoa</taxon>
        <taxon>Ecdysozoa</taxon>
        <taxon>Arthropoda</taxon>
        <taxon>Hexapoda</taxon>
        <taxon>Insecta</taxon>
        <taxon>Pterygota</taxon>
        <taxon>Neoptera</taxon>
        <taxon>Endopterygota</taxon>
        <taxon>Lepidoptera</taxon>
        <taxon>Glossata</taxon>
        <taxon>Ditrysia</taxon>
        <taxon>Papilionoidea</taxon>
        <taxon>Papilionidae</taxon>
        <taxon>Papilioninae</taxon>
        <taxon>Iphiclides</taxon>
    </lineage>
</organism>
<feature type="region of interest" description="Disordered" evidence="1">
    <location>
        <begin position="1164"/>
        <end position="1187"/>
    </location>
</feature>
<feature type="region of interest" description="Disordered" evidence="1">
    <location>
        <begin position="239"/>
        <end position="261"/>
    </location>
</feature>
<feature type="compositionally biased region" description="Basic and acidic residues" evidence="1">
    <location>
        <begin position="242"/>
        <end position="259"/>
    </location>
</feature>
<accession>A0ABN8IL08</accession>
<feature type="compositionally biased region" description="Polar residues" evidence="1">
    <location>
        <begin position="981"/>
        <end position="995"/>
    </location>
</feature>
<keyword evidence="4" id="KW-1185">Reference proteome</keyword>
<evidence type="ECO:0000313" key="4">
    <source>
        <dbReference type="Proteomes" id="UP000837857"/>
    </source>
</evidence>
<evidence type="ECO:0000256" key="2">
    <source>
        <dbReference type="SAM" id="SignalP"/>
    </source>
</evidence>
<feature type="non-terminal residue" evidence="3">
    <location>
        <position position="1"/>
    </location>
</feature>
<gene>
    <name evidence="3" type="ORF">IPOD504_LOCUS9037</name>
</gene>
<feature type="compositionally biased region" description="Low complexity" evidence="1">
    <location>
        <begin position="567"/>
        <end position="584"/>
    </location>
</feature>
<sequence>MQSPPIDLVSARCVALCVCVCVNARVCALVSYTDTSVCASGAAHAPTVRLFTPAPPTTAATHAPRNPQYTRAPHHRTTRRPQCCRPTPQASVTTPPSTTERDARHVPCSRIGRSLSRYLSNMVRGAALAITLALAWATQASVLVPTYVLPPDSFVRDQRSLGPPPDSDAAAAHRSVKRLVGGHMKIKHDKEHTASKNYIAHDGKTESGKFAGVLAPEQPGGSNVGWNQGIWDDGMLMSSAGEGKDAGKVKEDDEEKKTLSDQVAEGKYGLIQNEIFARAPKRPGIVSYEPNTETRSKDNLQSLGGLKKDEIWLAEDHLLVLKGGSFPERTKETERKPWPPIDSYEAPRRQVKLPQKPKVPPPFPVRLSDNGPLVFLTPNGSVPASLFPPFPTGEGDGPLPPPPFLFAAGAPYAPGDNQRNITAGGASPPNPPFPFLPGNASEGPYPFPPSMNGSFPEGFPPGAAFLPPPGNQTDLYDEDDPSIYYPPPYNFSYHSEYNNSVPAGPLVPGIILPPPPDFFAPEETTTTTEPVQTRRPDTTYTTYSRPKSIRKQTTPPSVVYRRKYKTRPTSTESTRTTEAPTTSQTPPPTEIVTTPKDRKEQRVVPQPPRNPIRVQNLPDEVTYRPKTEKPVYKSRTKLTSKPLAVSVIYDFPEQYYNAKPQVTSENPYVIYRIPESREKNVVHDDIITSTQVPLRAYYSDSQNDGIPATKLQPVYRQKPNQNAVASFYFYDEQPKASPTSETYFDGRHYYKTVPANPAPQQQSVAPQNGYNPAVDVSYGAIDDSDSLFLWPQKQGPRTLTQEYFSITKPRPQPVYVQQPKENPQNFYQQISDIRQTIDFFTTKRPKAQAQRNTNKQKHVTARPVYQFNYQSKPRPEQLTFRAPKLDPEPFRPMVSYSKPFNVENEFNAITPSVAPAYHQQYYVENTQVTTETPTSSRYYPKTRTRDEDYEDALASRDANQNRNHIPVQTGKPPAAAHQPVRYQSTTPNPISNGYYTKQDESYFDDITRNSFDIFGQKVEDGTRDVNGLAVTPPLDAVRTPVDNDINLQYAYEIVQSPRPTIQPSLEGDTLVNHRQPRPEINPNSEPVPGNPSAQLVRPSNPPSLLHDTLVNDRYPRPPLNPDSEFVPIADPGFSKAARYGTELDDLNAPPPSLSGDTDVNYKRPLPTEEPDAEWIPQGGGGGRRGAFVSYRLPGEGAHVYFLTPQASAPPNDGTRSRGYGR</sequence>
<reference evidence="3" key="1">
    <citation type="submission" date="2022-03" db="EMBL/GenBank/DDBJ databases">
        <authorList>
            <person name="Martin H S."/>
        </authorList>
    </citation>
    <scope>NUCLEOTIDE SEQUENCE</scope>
</reference>
<dbReference type="Proteomes" id="UP000837857">
    <property type="component" value="Chromosome 22"/>
</dbReference>
<feature type="chain" id="PRO_5046767002" evidence="2">
    <location>
        <begin position="29"/>
        <end position="1221"/>
    </location>
</feature>
<name>A0ABN8IL08_9NEOP</name>
<proteinExistence type="predicted"/>
<evidence type="ECO:0000313" key="3">
    <source>
        <dbReference type="EMBL" id="CAH2055715.1"/>
    </source>
</evidence>
<feature type="region of interest" description="Disordered" evidence="1">
    <location>
        <begin position="963"/>
        <end position="996"/>
    </location>
</feature>
<feature type="signal peptide" evidence="2">
    <location>
        <begin position="1"/>
        <end position="28"/>
    </location>
</feature>
<feature type="compositionally biased region" description="Low complexity" evidence="1">
    <location>
        <begin position="80"/>
        <end position="89"/>
    </location>
</feature>
<feature type="region of interest" description="Disordered" evidence="1">
    <location>
        <begin position="519"/>
        <end position="614"/>
    </location>
</feature>
<dbReference type="EMBL" id="OW152834">
    <property type="protein sequence ID" value="CAH2055715.1"/>
    <property type="molecule type" value="Genomic_DNA"/>
</dbReference>
<feature type="compositionally biased region" description="Low complexity" evidence="1">
    <location>
        <begin position="519"/>
        <end position="530"/>
    </location>
</feature>